<dbReference type="Gene3D" id="1.10.260.40">
    <property type="entry name" value="lambda repressor-like DNA-binding domains"/>
    <property type="match status" value="1"/>
</dbReference>
<evidence type="ECO:0000256" key="1">
    <source>
        <dbReference type="ARBA" id="ARBA00023125"/>
    </source>
</evidence>
<dbReference type="EMBL" id="AXDY01000014">
    <property type="protein sequence ID" value="ERS92470.1"/>
    <property type="molecule type" value="Genomic_DNA"/>
</dbReference>
<dbReference type="InterPro" id="IPR010982">
    <property type="entry name" value="Lambda_DNA-bd_dom_sf"/>
</dbReference>
<dbReference type="RefSeq" id="WP_023016182.1">
    <property type="nucleotide sequence ID" value="NZ_AXDY01000014.1"/>
</dbReference>
<dbReference type="PROSITE" id="PS50943">
    <property type="entry name" value="HTH_CROC1"/>
    <property type="match status" value="1"/>
</dbReference>
<keyword evidence="4" id="KW-1185">Reference proteome</keyword>
<dbReference type="SMART" id="SM00530">
    <property type="entry name" value="HTH_XRE"/>
    <property type="match status" value="1"/>
</dbReference>
<keyword evidence="1" id="KW-0238">DNA-binding</keyword>
<dbReference type="PANTHER" id="PTHR46558:SF12">
    <property type="entry name" value="DNA-BINDING PROTEIN"/>
    <property type="match status" value="1"/>
</dbReference>
<dbReference type="Proteomes" id="UP000017131">
    <property type="component" value="Unassembled WGS sequence"/>
</dbReference>
<dbReference type="InterPro" id="IPR001387">
    <property type="entry name" value="Cro/C1-type_HTH"/>
</dbReference>
<evidence type="ECO:0000313" key="3">
    <source>
        <dbReference type="EMBL" id="ERS92470.1"/>
    </source>
</evidence>
<feature type="domain" description="HTH cro/C1-type" evidence="2">
    <location>
        <begin position="5"/>
        <end position="59"/>
    </location>
</feature>
<dbReference type="Pfam" id="PF01381">
    <property type="entry name" value="HTH_3"/>
    <property type="match status" value="1"/>
</dbReference>
<accession>A0ABN0PA33</accession>
<dbReference type="SUPFAM" id="SSF47413">
    <property type="entry name" value="lambda repressor-like DNA-binding domains"/>
    <property type="match status" value="1"/>
</dbReference>
<organism evidence="3 4">
    <name type="scientific">Staphylococcus simulans UMC-CNS-990</name>
    <dbReference type="NCBI Taxonomy" id="1405498"/>
    <lineage>
        <taxon>Bacteria</taxon>
        <taxon>Bacillati</taxon>
        <taxon>Bacillota</taxon>
        <taxon>Bacilli</taxon>
        <taxon>Bacillales</taxon>
        <taxon>Staphylococcaceae</taxon>
        <taxon>Staphylococcus</taxon>
    </lineage>
</organism>
<reference evidence="3 4" key="1">
    <citation type="journal article" date="2013" name="Genome Announc.">
        <title>Draft Genome Sequence of Staphylococcus simulans UMC-CNS-990, Isolated from a Case of Chronic Bovine Mastitis.</title>
        <authorList>
            <person name="Calcutt M.J."/>
            <person name="Foecking M.F."/>
            <person name="Hsieh H.Y."/>
            <person name="Perry J."/>
            <person name="Stewart G.C."/>
            <person name="Middleton J.R."/>
        </authorList>
    </citation>
    <scope>NUCLEOTIDE SEQUENCE [LARGE SCALE GENOMIC DNA]</scope>
    <source>
        <strain evidence="3 4">UMC-CNS-990</strain>
    </source>
</reference>
<name>A0ABN0PA33_STASI</name>
<evidence type="ECO:0000259" key="2">
    <source>
        <dbReference type="PROSITE" id="PS50943"/>
    </source>
</evidence>
<protein>
    <recommendedName>
        <fullName evidence="2">HTH cro/C1-type domain-containing protein</fullName>
    </recommendedName>
</protein>
<evidence type="ECO:0000313" key="4">
    <source>
        <dbReference type="Proteomes" id="UP000017131"/>
    </source>
</evidence>
<dbReference type="PANTHER" id="PTHR46558">
    <property type="entry name" value="TRACRIPTIONAL REGULATORY PROTEIN-RELATED-RELATED"/>
    <property type="match status" value="1"/>
</dbReference>
<proteinExistence type="predicted"/>
<sequence>MKNKVRELRLKKNMSQSILAQKSDISRQTLSLIEQNNSNPSILIAKKISNILSEKIEDIFTLEEKDYR</sequence>
<comment type="caution">
    <text evidence="3">The sequence shown here is derived from an EMBL/GenBank/DDBJ whole genome shotgun (WGS) entry which is preliminary data.</text>
</comment>
<gene>
    <name evidence="3" type="ORF">SSIM_12085</name>
</gene>
<dbReference type="CDD" id="cd00093">
    <property type="entry name" value="HTH_XRE"/>
    <property type="match status" value="1"/>
</dbReference>